<feature type="compositionally biased region" description="Basic and acidic residues" evidence="1">
    <location>
        <begin position="141"/>
        <end position="164"/>
    </location>
</feature>
<protein>
    <submittedName>
        <fullName evidence="2">Uncharacterized protein</fullName>
    </submittedName>
</protein>
<gene>
    <name evidence="2" type="ORF">E5352_05895</name>
</gene>
<proteinExistence type="predicted"/>
<dbReference type="OrthoDB" id="9833134at2"/>
<dbReference type="EMBL" id="SRYW01000004">
    <property type="protein sequence ID" value="TGY35251.1"/>
    <property type="molecule type" value="Genomic_DNA"/>
</dbReference>
<dbReference type="RefSeq" id="WP_136003914.1">
    <property type="nucleotide sequence ID" value="NZ_SRYW01000004.1"/>
</dbReference>
<reference evidence="2 3" key="1">
    <citation type="submission" date="2019-04" db="EMBL/GenBank/DDBJ databases">
        <title>Microbes associate with the intestines of laboratory mice.</title>
        <authorList>
            <person name="Navarre W."/>
            <person name="Wong E."/>
            <person name="Huang K."/>
            <person name="Tropini C."/>
            <person name="Ng K."/>
            <person name="Yu B."/>
        </authorList>
    </citation>
    <scope>NUCLEOTIDE SEQUENCE [LARGE SCALE GENOMIC DNA]</scope>
    <source>
        <strain evidence="2 3">NM62_B4-13</strain>
    </source>
</reference>
<name>A0A4S2D2Z8_STEMA</name>
<evidence type="ECO:0000313" key="3">
    <source>
        <dbReference type="Proteomes" id="UP000306631"/>
    </source>
</evidence>
<sequence>MAKTKIPHVLLLIDRDASTKIPVMVPEYEQTILEEIYGEDLVHEVEGQGKDLEIEDFDVQKAFDGLVSKYQSTAEGDLARKQLYPKVRDLDKRLKALGVKVASKDDDGGDDSLASGTVAQITASLSGLSDEELDQLAEDEAAGKDRAGVHSAIEAEREKRTGNQ</sequence>
<dbReference type="Proteomes" id="UP000306631">
    <property type="component" value="Unassembled WGS sequence"/>
</dbReference>
<organism evidence="2 3">
    <name type="scientific">Stenotrophomonas maltophilia</name>
    <name type="common">Pseudomonas maltophilia</name>
    <name type="synonym">Xanthomonas maltophilia</name>
    <dbReference type="NCBI Taxonomy" id="40324"/>
    <lineage>
        <taxon>Bacteria</taxon>
        <taxon>Pseudomonadati</taxon>
        <taxon>Pseudomonadota</taxon>
        <taxon>Gammaproteobacteria</taxon>
        <taxon>Lysobacterales</taxon>
        <taxon>Lysobacteraceae</taxon>
        <taxon>Stenotrophomonas</taxon>
        <taxon>Stenotrophomonas maltophilia group</taxon>
    </lineage>
</organism>
<evidence type="ECO:0000256" key="1">
    <source>
        <dbReference type="SAM" id="MobiDB-lite"/>
    </source>
</evidence>
<comment type="caution">
    <text evidence="2">The sequence shown here is derived from an EMBL/GenBank/DDBJ whole genome shotgun (WGS) entry which is preliminary data.</text>
</comment>
<feature type="region of interest" description="Disordered" evidence="1">
    <location>
        <begin position="140"/>
        <end position="164"/>
    </location>
</feature>
<accession>A0A4S2D2Z8</accession>
<dbReference type="AlphaFoldDB" id="A0A4S2D2Z8"/>
<evidence type="ECO:0000313" key="2">
    <source>
        <dbReference type="EMBL" id="TGY35251.1"/>
    </source>
</evidence>